<gene>
    <name evidence="2" type="ordered locus">ASAC_0126</name>
</gene>
<dbReference type="InParanoid" id="D9PZP6"/>
<dbReference type="Proteomes" id="UP000000346">
    <property type="component" value="Chromosome"/>
</dbReference>
<accession>D9PZP6</accession>
<dbReference type="RefSeq" id="WP_013266046.1">
    <property type="nucleotide sequence ID" value="NC_014374.1"/>
</dbReference>
<sequence>MSQQGGPKSKAAAFIVLIALAVVLISTNVAWYFNYTSLQSRYNRVYSSLQNVTGYALSTAKLLNESVKLLKDYENLTKYLNTTIDVLNAERSLLITNVSLELNLIAVKSFDAAVNLTIEANQTPSVYYRYELVTAASEAANLSVEAIKSLQLVGAEAGANSTLTGYLSQAEQAAQNLSVIAKSLVNGPDPQLQGKLTSVTDSFLSSLLRAESYIISLARTQSTS</sequence>
<protein>
    <submittedName>
        <fullName evidence="2">Uncharacterized protein</fullName>
    </submittedName>
</protein>
<evidence type="ECO:0000256" key="1">
    <source>
        <dbReference type="SAM" id="Phobius"/>
    </source>
</evidence>
<dbReference type="EMBL" id="CP001742">
    <property type="protein sequence ID" value="ADL18534.1"/>
    <property type="molecule type" value="Genomic_DNA"/>
</dbReference>
<keyword evidence="1" id="KW-0812">Transmembrane</keyword>
<organism evidence="2 3">
    <name type="scientific">Acidilobus saccharovorans (strain DSM 16705 / JCM 18335 / VKM B-2471 / 345-15)</name>
    <dbReference type="NCBI Taxonomy" id="666510"/>
    <lineage>
        <taxon>Archaea</taxon>
        <taxon>Thermoproteota</taxon>
        <taxon>Thermoprotei</taxon>
        <taxon>Acidilobales</taxon>
        <taxon>Acidilobaceae</taxon>
        <taxon>Acidilobus</taxon>
    </lineage>
</organism>
<reference evidence="2 3" key="1">
    <citation type="journal article" date="2010" name="Appl. Environ. Microbiol.">
        <title>The genome sequence of the crenarchaeon Acidilobus saccharovorans supports a new order, Acidilobales, and suggests an important ecological role in terrestrial acidic hot springs.</title>
        <authorList>
            <person name="Mardanov A.V."/>
            <person name="Svetlitchnyi V.A."/>
            <person name="Beletsky A.V."/>
            <person name="Prokofeva M.I."/>
            <person name="Bonch-Osmolovskaya E.A."/>
            <person name="Ravin N.V."/>
            <person name="Skryabin K.G."/>
        </authorList>
    </citation>
    <scope>NUCLEOTIDE SEQUENCE [LARGE SCALE GENOMIC DNA]</scope>
    <source>
        <strain evidence="3">DSM 16705 / JCM 18335 / VKM B-2471 / 345-15</strain>
    </source>
</reference>
<proteinExistence type="predicted"/>
<feature type="transmembrane region" description="Helical" evidence="1">
    <location>
        <begin position="12"/>
        <end position="33"/>
    </location>
</feature>
<dbReference type="KEGG" id="asc:ASAC_0126"/>
<evidence type="ECO:0000313" key="3">
    <source>
        <dbReference type="Proteomes" id="UP000000346"/>
    </source>
</evidence>
<keyword evidence="3" id="KW-1185">Reference proteome</keyword>
<dbReference type="HOGENOM" id="CLU_1232702_0_0_2"/>
<evidence type="ECO:0000313" key="2">
    <source>
        <dbReference type="EMBL" id="ADL18534.1"/>
    </source>
</evidence>
<dbReference type="OrthoDB" id="379710at2157"/>
<keyword evidence="1" id="KW-1133">Transmembrane helix</keyword>
<dbReference type="eggNOG" id="arCOG13706">
    <property type="taxonomic scope" value="Archaea"/>
</dbReference>
<dbReference type="AlphaFoldDB" id="D9PZP6"/>
<dbReference type="GeneID" id="9498340"/>
<keyword evidence="1" id="KW-0472">Membrane</keyword>
<name>D9PZP6_ACIS3</name>